<reference evidence="2" key="1">
    <citation type="journal article" date="2019" name="Int. J. Syst. Evol. Microbiol.">
        <title>The Global Catalogue of Microorganisms (GCM) 10K type strain sequencing project: providing services to taxonomists for standard genome sequencing and annotation.</title>
        <authorList>
            <consortium name="The Broad Institute Genomics Platform"/>
            <consortium name="The Broad Institute Genome Sequencing Center for Infectious Disease"/>
            <person name="Wu L."/>
            <person name="Ma J."/>
        </authorList>
    </citation>
    <scope>NUCLEOTIDE SEQUENCE [LARGE SCALE GENOMIC DNA]</scope>
    <source>
        <strain evidence="2">JCM 17688</strain>
    </source>
</reference>
<name>A0ABP8JJB6_9ACTN</name>
<sequence length="178" mass="19529">MDTGARGSLVNHDLAWHQLADRSDADWLIVLEDDAVPCRDFLDRAADALAYAPSVAVSFYVGTGRPLGRRIIRALLAAEQAGNVWLTNPGLLWGVGVALRADIVKPMLDGVTEIRRPYDERMGEWLASHKIPVAYTLPSLVDHEDGQSIIGTDRPEMVRKAHKLGPMPLSWKTPATAI</sequence>
<evidence type="ECO:0000313" key="2">
    <source>
        <dbReference type="Proteomes" id="UP001500635"/>
    </source>
</evidence>
<dbReference type="InterPro" id="IPR029044">
    <property type="entry name" value="Nucleotide-diphossugar_trans"/>
</dbReference>
<dbReference type="RefSeq" id="WP_385921285.1">
    <property type="nucleotide sequence ID" value="NZ_JBHTGI010000001.1"/>
</dbReference>
<dbReference type="SUPFAM" id="SSF53448">
    <property type="entry name" value="Nucleotide-diphospho-sugar transferases"/>
    <property type="match status" value="1"/>
</dbReference>
<gene>
    <name evidence="1" type="ORF">GCM10023147_20980</name>
</gene>
<dbReference type="Proteomes" id="UP001500635">
    <property type="component" value="Unassembled WGS sequence"/>
</dbReference>
<keyword evidence="2" id="KW-1185">Reference proteome</keyword>
<evidence type="ECO:0008006" key="3">
    <source>
        <dbReference type="Google" id="ProtNLM"/>
    </source>
</evidence>
<dbReference type="EMBL" id="BAABFR010000026">
    <property type="protein sequence ID" value="GAA4391759.1"/>
    <property type="molecule type" value="Genomic_DNA"/>
</dbReference>
<accession>A0ABP8JJB6</accession>
<proteinExistence type="predicted"/>
<evidence type="ECO:0000313" key="1">
    <source>
        <dbReference type="EMBL" id="GAA4391759.1"/>
    </source>
</evidence>
<organism evidence="1 2">
    <name type="scientific">Tsukamurella soli</name>
    <dbReference type="NCBI Taxonomy" id="644556"/>
    <lineage>
        <taxon>Bacteria</taxon>
        <taxon>Bacillati</taxon>
        <taxon>Actinomycetota</taxon>
        <taxon>Actinomycetes</taxon>
        <taxon>Mycobacteriales</taxon>
        <taxon>Tsukamurellaceae</taxon>
        <taxon>Tsukamurella</taxon>
    </lineage>
</organism>
<protein>
    <recommendedName>
        <fullName evidence="3">Glycosyl transferase, family 25</fullName>
    </recommendedName>
</protein>
<comment type="caution">
    <text evidence="1">The sequence shown here is derived from an EMBL/GenBank/DDBJ whole genome shotgun (WGS) entry which is preliminary data.</text>
</comment>